<reference evidence="1 2" key="1">
    <citation type="submission" date="2021-03" db="EMBL/GenBank/DDBJ databases">
        <authorList>
            <person name="King G.J."/>
            <person name="Bancroft I."/>
            <person name="Baten A."/>
            <person name="Bloomfield J."/>
            <person name="Borpatragohain P."/>
            <person name="He Z."/>
            <person name="Irish N."/>
            <person name="Irwin J."/>
            <person name="Liu K."/>
            <person name="Mauleon R.P."/>
            <person name="Moore J."/>
            <person name="Morris R."/>
            <person name="Ostergaard L."/>
            <person name="Wang B."/>
            <person name="Wells R."/>
        </authorList>
    </citation>
    <scope>NUCLEOTIDE SEQUENCE [LARGE SCALE GENOMIC DNA]</scope>
    <source>
        <strain evidence="1">R-o-18</strain>
        <tissue evidence="1">Leaf</tissue>
    </source>
</reference>
<evidence type="ECO:0008006" key="3">
    <source>
        <dbReference type="Google" id="ProtNLM"/>
    </source>
</evidence>
<proteinExistence type="predicted"/>
<gene>
    <name evidence="1" type="primary">A09p003080.1_BraROA</name>
    <name evidence="1" type="ORF">IGI04_033089</name>
</gene>
<feature type="non-terminal residue" evidence="1">
    <location>
        <position position="149"/>
    </location>
</feature>
<keyword evidence="2" id="KW-1185">Reference proteome</keyword>
<sequence length="149" mass="17073">MNTTAVREFNWRKDVLEGTFSPKINVFPTGENPQKGRVIQKAKCIRCEEAESETRILFRCPFSSQVWQRMDFFPVVHITSLPDFSSALVKFGKIFCVPPRKCNSRKNSIQRSQPHPEARITTTTCKTDAAWDKTSEQAGLAWILSSLKY</sequence>
<evidence type="ECO:0000313" key="1">
    <source>
        <dbReference type="EMBL" id="KAG5381619.1"/>
    </source>
</evidence>
<accession>A0ABQ7L4V2</accession>
<dbReference type="EMBL" id="JADBGQ010000008">
    <property type="protein sequence ID" value="KAG5381619.1"/>
    <property type="molecule type" value="Genomic_DNA"/>
</dbReference>
<dbReference type="Proteomes" id="UP000823674">
    <property type="component" value="Chromosome A09"/>
</dbReference>
<name>A0ABQ7L4V2_BRACM</name>
<comment type="caution">
    <text evidence="1">The sequence shown here is derived from an EMBL/GenBank/DDBJ whole genome shotgun (WGS) entry which is preliminary data.</text>
</comment>
<organism evidence="1 2">
    <name type="scientific">Brassica rapa subsp. trilocularis</name>
    <dbReference type="NCBI Taxonomy" id="1813537"/>
    <lineage>
        <taxon>Eukaryota</taxon>
        <taxon>Viridiplantae</taxon>
        <taxon>Streptophyta</taxon>
        <taxon>Embryophyta</taxon>
        <taxon>Tracheophyta</taxon>
        <taxon>Spermatophyta</taxon>
        <taxon>Magnoliopsida</taxon>
        <taxon>eudicotyledons</taxon>
        <taxon>Gunneridae</taxon>
        <taxon>Pentapetalae</taxon>
        <taxon>rosids</taxon>
        <taxon>malvids</taxon>
        <taxon>Brassicales</taxon>
        <taxon>Brassicaceae</taxon>
        <taxon>Brassiceae</taxon>
        <taxon>Brassica</taxon>
    </lineage>
</organism>
<protein>
    <recommendedName>
        <fullName evidence="3">Reverse transcriptase zinc-binding domain-containing protein</fullName>
    </recommendedName>
</protein>
<evidence type="ECO:0000313" key="2">
    <source>
        <dbReference type="Proteomes" id="UP000823674"/>
    </source>
</evidence>